<name>A0A3G5A2M3_9VIRU</name>
<protein>
    <submittedName>
        <fullName evidence="1">Uncharacterized protein</fullName>
    </submittedName>
</protein>
<organism evidence="1">
    <name type="scientific">Harvfovirus sp</name>
    <dbReference type="NCBI Taxonomy" id="2487768"/>
    <lineage>
        <taxon>Viruses</taxon>
        <taxon>Varidnaviria</taxon>
        <taxon>Bamfordvirae</taxon>
        <taxon>Nucleocytoviricota</taxon>
        <taxon>Megaviricetes</taxon>
        <taxon>Imitervirales</taxon>
        <taxon>Mimiviridae</taxon>
        <taxon>Klosneuvirinae</taxon>
    </lineage>
</organism>
<evidence type="ECO:0000313" key="1">
    <source>
        <dbReference type="EMBL" id="AYV81445.1"/>
    </source>
</evidence>
<dbReference type="EMBL" id="MK072276">
    <property type="protein sequence ID" value="AYV81445.1"/>
    <property type="molecule type" value="Genomic_DNA"/>
</dbReference>
<sequence>MAAKTISVEDELRAQLAEMEKKNISLLEENAKFHAISKMMTTIRERFYLSKLILNSFVDYCVEVNQNEGCIFGSFLTAMLTLSTGSLPKTLGKNIELALGQWEKSRYITKFDQFDADYKFYTSAMKKFGKSTNIKFGPYELVSVELIQVPLHFKLIFRSSIDCVTTLLYAWQPPSTDFSAKSFILRENSLSLYDKHVTTFDDLYELAAGLTHITYTSKKIEPDKLFDYLCFLAEYHGKLNDIEEEFGLILCGDIPVMRTGVNSEMIGIEGKFLEIGLDCNDPKCRKKCSECKDQCVKKEHVCTYLPINTLVGMCIPAIKKKEQVRCPYCKEPIRILFTTVTPGPKVESVNLSIESLLSSFRTEDRKEVEQSGEDVFRICLSESILDDEDEDLFL</sequence>
<proteinExistence type="predicted"/>
<gene>
    <name evidence="1" type="ORF">Harvfovirus34_10</name>
</gene>
<reference evidence="1" key="1">
    <citation type="submission" date="2018-10" db="EMBL/GenBank/DDBJ databases">
        <title>Hidden diversity of soil giant viruses.</title>
        <authorList>
            <person name="Schulz F."/>
            <person name="Alteio L."/>
            <person name="Goudeau D."/>
            <person name="Ryan E.M."/>
            <person name="Malmstrom R.R."/>
            <person name="Blanchard J."/>
            <person name="Woyke T."/>
        </authorList>
    </citation>
    <scope>NUCLEOTIDE SEQUENCE</scope>
    <source>
        <strain evidence="1">HAV1</strain>
    </source>
</reference>
<accession>A0A3G5A2M3</accession>